<dbReference type="RefSeq" id="WP_186940527.1">
    <property type="nucleotide sequence ID" value="NZ_JACOGA010000002.1"/>
</dbReference>
<protein>
    <recommendedName>
        <fullName evidence="4">TonB C-terminal domain-containing protein</fullName>
    </recommendedName>
</protein>
<dbReference type="EMBL" id="JACOGA010000002">
    <property type="protein sequence ID" value="MBC3872535.1"/>
    <property type="molecule type" value="Genomic_DNA"/>
</dbReference>
<evidence type="ECO:0000256" key="1">
    <source>
        <dbReference type="SAM" id="SignalP"/>
    </source>
</evidence>
<keyword evidence="1" id="KW-0732">Signal</keyword>
<evidence type="ECO:0000313" key="2">
    <source>
        <dbReference type="EMBL" id="MBC3872535.1"/>
    </source>
</evidence>
<name>A0ABR6Y7G4_9BURK</name>
<comment type="caution">
    <text evidence="2">The sequence shown here is derived from an EMBL/GenBank/DDBJ whole genome shotgun (WGS) entry which is preliminary data.</text>
</comment>
<gene>
    <name evidence="2" type="ORF">H8K55_02960</name>
</gene>
<organism evidence="2 3">
    <name type="scientific">Undibacterium flavidum</name>
    <dbReference type="NCBI Taxonomy" id="2762297"/>
    <lineage>
        <taxon>Bacteria</taxon>
        <taxon>Pseudomonadati</taxon>
        <taxon>Pseudomonadota</taxon>
        <taxon>Betaproteobacteria</taxon>
        <taxon>Burkholderiales</taxon>
        <taxon>Oxalobacteraceae</taxon>
        <taxon>Undibacterium</taxon>
    </lineage>
</organism>
<sequence>MKKNIAVVSCLVLLLGLTGPSTAQVGKSSMAPAQARAGASAVEVKIMDDKGQAMRADSLPKDVQMKVDRARKAAESMLVPVGGGGAAERVTVTVSCSYPPLKCTITIAW</sequence>
<evidence type="ECO:0008006" key="4">
    <source>
        <dbReference type="Google" id="ProtNLM"/>
    </source>
</evidence>
<evidence type="ECO:0000313" key="3">
    <source>
        <dbReference type="Proteomes" id="UP000624279"/>
    </source>
</evidence>
<reference evidence="2 3" key="1">
    <citation type="submission" date="2020-08" db="EMBL/GenBank/DDBJ databases">
        <title>Novel species isolated from subtropical streams in China.</title>
        <authorList>
            <person name="Lu H."/>
        </authorList>
    </citation>
    <scope>NUCLEOTIDE SEQUENCE [LARGE SCALE GENOMIC DNA]</scope>
    <source>
        <strain evidence="2 3">LX15W</strain>
    </source>
</reference>
<keyword evidence="3" id="KW-1185">Reference proteome</keyword>
<feature type="chain" id="PRO_5045874393" description="TonB C-terminal domain-containing protein" evidence="1">
    <location>
        <begin position="24"/>
        <end position="109"/>
    </location>
</feature>
<accession>A0ABR6Y7G4</accession>
<proteinExistence type="predicted"/>
<dbReference type="Proteomes" id="UP000624279">
    <property type="component" value="Unassembled WGS sequence"/>
</dbReference>
<feature type="signal peptide" evidence="1">
    <location>
        <begin position="1"/>
        <end position="23"/>
    </location>
</feature>